<protein>
    <submittedName>
        <fullName evidence="3">DUF4201 domain-containing protein</fullName>
    </submittedName>
</protein>
<name>A0A0N4UTR3_ENTVE</name>
<dbReference type="WBParaSite" id="EVEC_0000072401-mRNA-1">
    <property type="protein sequence ID" value="EVEC_0000072401-mRNA-1"/>
    <property type="gene ID" value="EVEC_0000072401"/>
</dbReference>
<keyword evidence="2" id="KW-1185">Reference proteome</keyword>
<evidence type="ECO:0000313" key="1">
    <source>
        <dbReference type="EMBL" id="VDD85335.1"/>
    </source>
</evidence>
<reference evidence="1 2" key="2">
    <citation type="submission" date="2018-10" db="EMBL/GenBank/DDBJ databases">
        <authorList>
            <consortium name="Pathogen Informatics"/>
        </authorList>
    </citation>
    <scope>NUCLEOTIDE SEQUENCE [LARGE SCALE GENOMIC DNA]</scope>
</reference>
<dbReference type="AlphaFoldDB" id="A0A0N4UTR3"/>
<evidence type="ECO:0000313" key="2">
    <source>
        <dbReference type="Proteomes" id="UP000274131"/>
    </source>
</evidence>
<reference evidence="3" key="1">
    <citation type="submission" date="2017-02" db="UniProtKB">
        <authorList>
            <consortium name="WormBaseParasite"/>
        </authorList>
    </citation>
    <scope>IDENTIFICATION</scope>
</reference>
<dbReference type="Proteomes" id="UP000274131">
    <property type="component" value="Unassembled WGS sequence"/>
</dbReference>
<sequence>MLKDAEALFAECKDTYIALVKKVELYTSVVYKELERHVEDKRKKTGNRDEDLRRVHEKQKSVALHRFEEKLKNITGGSSKSWIKSLGEDIEREYSKTQTVLLKNDEKLSEMKSELLACKELFVTKAKRALRAKHVRYDSANLEDLYTMVVQKGLVPAKAVFIPIKHSEGYRGITTLELSKLREEQESHASENLRRWISSFPGRFPTSWVEEVDQHIEVIISHRMCLKKALEKTRLKKAK</sequence>
<accession>A0A0N4UTR3</accession>
<proteinExistence type="predicted"/>
<gene>
    <name evidence="1" type="ORF">EVEC_LOCUS478</name>
</gene>
<dbReference type="EMBL" id="UXUI01000833">
    <property type="protein sequence ID" value="VDD85335.1"/>
    <property type="molecule type" value="Genomic_DNA"/>
</dbReference>
<evidence type="ECO:0000313" key="3">
    <source>
        <dbReference type="WBParaSite" id="EVEC_0000072401-mRNA-1"/>
    </source>
</evidence>
<organism evidence="3">
    <name type="scientific">Enterobius vermicularis</name>
    <name type="common">Human pinworm</name>
    <dbReference type="NCBI Taxonomy" id="51028"/>
    <lineage>
        <taxon>Eukaryota</taxon>
        <taxon>Metazoa</taxon>
        <taxon>Ecdysozoa</taxon>
        <taxon>Nematoda</taxon>
        <taxon>Chromadorea</taxon>
        <taxon>Rhabditida</taxon>
        <taxon>Spirurina</taxon>
        <taxon>Oxyuridomorpha</taxon>
        <taxon>Oxyuroidea</taxon>
        <taxon>Oxyuridae</taxon>
        <taxon>Enterobius</taxon>
    </lineage>
</organism>